<feature type="compositionally biased region" description="Low complexity" evidence="1">
    <location>
        <begin position="296"/>
        <end position="313"/>
    </location>
</feature>
<dbReference type="AlphaFoldDB" id="A0A6G1GJE6"/>
<feature type="region of interest" description="Disordered" evidence="1">
    <location>
        <begin position="204"/>
        <end position="275"/>
    </location>
</feature>
<feature type="region of interest" description="Disordered" evidence="1">
    <location>
        <begin position="23"/>
        <end position="53"/>
    </location>
</feature>
<feature type="compositionally biased region" description="Basic and acidic residues" evidence="1">
    <location>
        <begin position="314"/>
        <end position="336"/>
    </location>
</feature>
<gene>
    <name evidence="2" type="ORF">K402DRAFT_252530</name>
</gene>
<evidence type="ECO:0000313" key="3">
    <source>
        <dbReference type="Proteomes" id="UP000800041"/>
    </source>
</evidence>
<name>A0A6G1GJE6_9PEZI</name>
<protein>
    <submittedName>
        <fullName evidence="2">Uncharacterized protein</fullName>
    </submittedName>
</protein>
<feature type="compositionally biased region" description="Low complexity" evidence="1">
    <location>
        <begin position="218"/>
        <end position="238"/>
    </location>
</feature>
<dbReference type="Proteomes" id="UP000800041">
    <property type="component" value="Unassembled WGS sequence"/>
</dbReference>
<evidence type="ECO:0000256" key="1">
    <source>
        <dbReference type="SAM" id="MobiDB-lite"/>
    </source>
</evidence>
<dbReference type="EMBL" id="ML977210">
    <property type="protein sequence ID" value="KAF1981031.1"/>
    <property type="molecule type" value="Genomic_DNA"/>
</dbReference>
<organism evidence="2 3">
    <name type="scientific">Aulographum hederae CBS 113979</name>
    <dbReference type="NCBI Taxonomy" id="1176131"/>
    <lineage>
        <taxon>Eukaryota</taxon>
        <taxon>Fungi</taxon>
        <taxon>Dikarya</taxon>
        <taxon>Ascomycota</taxon>
        <taxon>Pezizomycotina</taxon>
        <taxon>Dothideomycetes</taxon>
        <taxon>Pleosporomycetidae</taxon>
        <taxon>Aulographales</taxon>
        <taxon>Aulographaceae</taxon>
    </lineage>
</organism>
<feature type="compositionally biased region" description="Basic and acidic residues" evidence="1">
    <location>
        <begin position="207"/>
        <end position="217"/>
    </location>
</feature>
<evidence type="ECO:0000313" key="2">
    <source>
        <dbReference type="EMBL" id="KAF1981031.1"/>
    </source>
</evidence>
<feature type="compositionally biased region" description="Polar residues" evidence="1">
    <location>
        <begin position="23"/>
        <end position="37"/>
    </location>
</feature>
<feature type="compositionally biased region" description="Polar residues" evidence="1">
    <location>
        <begin position="251"/>
        <end position="274"/>
    </location>
</feature>
<sequence length="358" mass="40204">MTVTVSSRQQRLHQRFSTHQFLESSTACSLKSPNTLKSRPPSRDRKQHGSKSLPHPLHLFHILTTQQNHSSCNAAVIAEDKKRQEQKKARMRAYYQYLAARAPRESSEDAAVRESRAADVRAAQLRAFEKPKKHATDEAADAVSAARKPREAYVQDFEGIELADLEIIITETQLFLQEMLDEEKKSKTIDAVAKEEKKTHLAAARKQKAELEARKQEAQVQEAQEQQAQSQDTQQQDTLQHETQQRETQKSEPTGTVDSGSSPQTTIYSGSSASLKPLMFLNLDESPFEEGAAYDSKSGTSSSSSLNSLYDISDNGKDEHKDGHKHEEHPHQRLDEPESTPTRGGDERQVTKESSNSR</sequence>
<feature type="region of interest" description="Disordered" evidence="1">
    <location>
        <begin position="290"/>
        <end position="358"/>
    </location>
</feature>
<proteinExistence type="predicted"/>
<accession>A0A6G1GJE6</accession>
<reference evidence="2" key="1">
    <citation type="journal article" date="2020" name="Stud. Mycol.">
        <title>101 Dothideomycetes genomes: a test case for predicting lifestyles and emergence of pathogens.</title>
        <authorList>
            <person name="Haridas S."/>
            <person name="Albert R."/>
            <person name="Binder M."/>
            <person name="Bloem J."/>
            <person name="Labutti K."/>
            <person name="Salamov A."/>
            <person name="Andreopoulos B."/>
            <person name="Baker S."/>
            <person name="Barry K."/>
            <person name="Bills G."/>
            <person name="Bluhm B."/>
            <person name="Cannon C."/>
            <person name="Castanera R."/>
            <person name="Culley D."/>
            <person name="Daum C."/>
            <person name="Ezra D."/>
            <person name="Gonzalez J."/>
            <person name="Henrissat B."/>
            <person name="Kuo A."/>
            <person name="Liang C."/>
            <person name="Lipzen A."/>
            <person name="Lutzoni F."/>
            <person name="Magnuson J."/>
            <person name="Mondo S."/>
            <person name="Nolan M."/>
            <person name="Ohm R."/>
            <person name="Pangilinan J."/>
            <person name="Park H.-J."/>
            <person name="Ramirez L."/>
            <person name="Alfaro M."/>
            <person name="Sun H."/>
            <person name="Tritt A."/>
            <person name="Yoshinaga Y."/>
            <person name="Zwiers L.-H."/>
            <person name="Turgeon B."/>
            <person name="Goodwin S."/>
            <person name="Spatafora J."/>
            <person name="Crous P."/>
            <person name="Grigoriev I."/>
        </authorList>
    </citation>
    <scope>NUCLEOTIDE SEQUENCE</scope>
    <source>
        <strain evidence="2">CBS 113979</strain>
    </source>
</reference>
<keyword evidence="3" id="KW-1185">Reference proteome</keyword>
<feature type="compositionally biased region" description="Basic and acidic residues" evidence="1">
    <location>
        <begin position="239"/>
        <end position="250"/>
    </location>
</feature>